<keyword evidence="2 3" id="KW-0067">ATP-binding</keyword>
<dbReference type="InterPro" id="IPR012833">
    <property type="entry name" value="NrdD"/>
</dbReference>
<evidence type="ECO:0000313" key="6">
    <source>
        <dbReference type="EMBL" id="MCA9376295.1"/>
    </source>
</evidence>
<gene>
    <name evidence="6" type="ORF">KC685_00020</name>
</gene>
<dbReference type="NCBIfam" id="NF006126">
    <property type="entry name" value="PRK08270.1"/>
    <property type="match status" value="1"/>
</dbReference>
<reference evidence="6" key="1">
    <citation type="submission" date="2020-04" db="EMBL/GenBank/DDBJ databases">
        <authorList>
            <person name="Zhang T."/>
        </authorList>
    </citation>
    <scope>NUCLEOTIDE SEQUENCE</scope>
    <source>
        <strain evidence="6">HKST-UBA17</strain>
    </source>
</reference>
<evidence type="ECO:0000256" key="4">
    <source>
        <dbReference type="SAM" id="MobiDB-lite"/>
    </source>
</evidence>
<feature type="region of interest" description="Disordered" evidence="4">
    <location>
        <begin position="1"/>
        <end position="32"/>
    </location>
</feature>
<dbReference type="EC" id="1.17.4.2" evidence="6"/>
<dbReference type="CDD" id="cd01675">
    <property type="entry name" value="RNR_III"/>
    <property type="match status" value="1"/>
</dbReference>
<dbReference type="Pfam" id="PF03477">
    <property type="entry name" value="ATP-cone"/>
    <property type="match status" value="1"/>
</dbReference>
<dbReference type="SUPFAM" id="SSF51998">
    <property type="entry name" value="PFL-like glycyl radical enzymes"/>
    <property type="match status" value="1"/>
</dbReference>
<dbReference type="GO" id="GO:0008998">
    <property type="term" value="F:ribonucleoside-triphosphate reductase (thioredoxin) activity"/>
    <property type="evidence" value="ECO:0007669"/>
    <property type="project" value="UniProtKB-EC"/>
</dbReference>
<comment type="caution">
    <text evidence="6">The sequence shown here is derived from an EMBL/GenBank/DDBJ whole genome shotgun (WGS) entry which is preliminary data.</text>
</comment>
<sequence length="724" mass="82097">MPSKVGIVKDRKSKVSVRSDQKPRHLSTTNNASHYEHPFKNVIKRDGRIEIFNPERIENGIFKAAQSVGGSDRERAKEVTEEILRRLKEKYPEEEDIKAVDILEVLEQTLLDMGHGKTAKAFVLYRDLRNKIRNIKSLIDADELVGDYIGEHDWRVNENSNMSYSWQGLNNHISSSVQANYWLHSIYSKEIANAHINADLHIHDLGMLAIYCCGWSLEDLLLRGFTGVPGKISCAPPKHFSTALGQTVNFFYTLQHEAAGAQAFSSFDTYLAPFVRYDELSYKQVKQALQEFVFNMNVPTRVGCQTPFTNITMDITPSGALADEAVIIGGKRMSERYKDFQPEMDLINKAFAEVMIEGDASGRVFTFPIPTYNITKNFDWDNPALEPLWEMTAKYGIPYFSNYVNSDMNPDDARSMCCRLRLDNRELRKRGGGLFGSNPLTGSVGVVTINLPRLGYLAKDKEDLFERLDELMEIAKASLIKKREVLEEFTERGLYPYSRFYLSAVKDRFGEFWKNHFNTIGINGMNELLLNFMGEDLSTSKGQEFAKEIMEHMRDKIGGYQEETGDIFNLEATPAESTGYRFAKADKKKFPEIITAPSMAESKDPYYTNSSQLPVGYTQDLFEALDLQDGLQCMYTGGTVFHAFLGERMPSIDSVKKLVKKVTDTYKMPYFSVTPTFSVCPKHGYLPGEHEYCPKCDVEIGYVSPEEIAQGPAEFGLHPNFSAV</sequence>
<dbReference type="Pfam" id="PF13597">
    <property type="entry name" value="NRDD"/>
    <property type="match status" value="1"/>
</dbReference>
<proteinExistence type="predicted"/>
<name>A0A955KXN9_9BACT</name>
<evidence type="ECO:0000256" key="3">
    <source>
        <dbReference type="PROSITE-ProRule" id="PRU00492"/>
    </source>
</evidence>
<dbReference type="AlphaFoldDB" id="A0A955KXN9"/>
<dbReference type="GO" id="GO:0006260">
    <property type="term" value="P:DNA replication"/>
    <property type="evidence" value="ECO:0007669"/>
    <property type="project" value="InterPro"/>
</dbReference>
<evidence type="ECO:0000256" key="2">
    <source>
        <dbReference type="ARBA" id="ARBA00022840"/>
    </source>
</evidence>
<dbReference type="InterPro" id="IPR005144">
    <property type="entry name" value="ATP-cone_dom"/>
</dbReference>
<dbReference type="PANTHER" id="PTHR21075:SF0">
    <property type="entry name" value="ANAEROBIC RIBONUCLEOSIDE-TRIPHOSPHATE REDUCTASE"/>
    <property type="match status" value="1"/>
</dbReference>
<dbReference type="Gene3D" id="3.20.70.20">
    <property type="match status" value="1"/>
</dbReference>
<dbReference type="GO" id="GO:0004748">
    <property type="term" value="F:ribonucleoside-diphosphate reductase activity, thioredoxin disulfide as acceptor"/>
    <property type="evidence" value="ECO:0007669"/>
    <property type="project" value="TreeGrafter"/>
</dbReference>
<protein>
    <submittedName>
        <fullName evidence="6">Ribonucleoside triphosphate reductase</fullName>
        <ecNumber evidence="6">1.17.4.2</ecNumber>
    </submittedName>
</protein>
<evidence type="ECO:0000313" key="7">
    <source>
        <dbReference type="Proteomes" id="UP000741282"/>
    </source>
</evidence>
<feature type="domain" description="ATP-cone" evidence="5">
    <location>
        <begin position="40"/>
        <end position="133"/>
    </location>
</feature>
<keyword evidence="6" id="KW-0560">Oxidoreductase</keyword>
<dbReference type="EMBL" id="JAGQLN010000001">
    <property type="protein sequence ID" value="MCA9376295.1"/>
    <property type="molecule type" value="Genomic_DNA"/>
</dbReference>
<dbReference type="GO" id="GO:0031250">
    <property type="term" value="C:anaerobic ribonucleoside-triphosphate reductase complex"/>
    <property type="evidence" value="ECO:0007669"/>
    <property type="project" value="TreeGrafter"/>
</dbReference>
<organism evidence="6 7">
    <name type="scientific">Candidatus Dojkabacteria bacterium</name>
    <dbReference type="NCBI Taxonomy" id="2099670"/>
    <lineage>
        <taxon>Bacteria</taxon>
        <taxon>Candidatus Dojkabacteria</taxon>
    </lineage>
</organism>
<accession>A0A955KXN9</accession>
<evidence type="ECO:0000256" key="1">
    <source>
        <dbReference type="ARBA" id="ARBA00022741"/>
    </source>
</evidence>
<dbReference type="GO" id="GO:0009265">
    <property type="term" value="P:2'-deoxyribonucleotide biosynthetic process"/>
    <property type="evidence" value="ECO:0007669"/>
    <property type="project" value="TreeGrafter"/>
</dbReference>
<reference evidence="6" key="2">
    <citation type="journal article" date="2021" name="Microbiome">
        <title>Successional dynamics and alternative stable states in a saline activated sludge microbial community over 9 years.</title>
        <authorList>
            <person name="Wang Y."/>
            <person name="Ye J."/>
            <person name="Ju F."/>
            <person name="Liu L."/>
            <person name="Boyd J.A."/>
            <person name="Deng Y."/>
            <person name="Parks D.H."/>
            <person name="Jiang X."/>
            <person name="Yin X."/>
            <person name="Woodcroft B.J."/>
            <person name="Tyson G.W."/>
            <person name="Hugenholtz P."/>
            <person name="Polz M.F."/>
            <person name="Zhang T."/>
        </authorList>
    </citation>
    <scope>NUCLEOTIDE SEQUENCE</scope>
    <source>
        <strain evidence="6">HKST-UBA17</strain>
    </source>
</reference>
<dbReference type="PROSITE" id="PS51161">
    <property type="entry name" value="ATP_CONE"/>
    <property type="match status" value="1"/>
</dbReference>
<dbReference type="Proteomes" id="UP000741282">
    <property type="component" value="Unassembled WGS sequence"/>
</dbReference>
<dbReference type="NCBIfam" id="TIGR02487">
    <property type="entry name" value="NrdD"/>
    <property type="match status" value="1"/>
</dbReference>
<evidence type="ECO:0000259" key="5">
    <source>
        <dbReference type="PROSITE" id="PS51161"/>
    </source>
</evidence>
<keyword evidence="1 3" id="KW-0547">Nucleotide-binding</keyword>
<dbReference type="GO" id="GO:0005524">
    <property type="term" value="F:ATP binding"/>
    <property type="evidence" value="ECO:0007669"/>
    <property type="project" value="UniProtKB-UniRule"/>
</dbReference>
<dbReference type="PANTHER" id="PTHR21075">
    <property type="entry name" value="ANAEROBIC RIBONUCLEOSIDE-TRIPHOSPHATE REDUCTASE"/>
    <property type="match status" value="1"/>
</dbReference>